<dbReference type="CDD" id="cd03426">
    <property type="entry name" value="NUDIX_CoAse_Nudt7"/>
    <property type="match status" value="1"/>
</dbReference>
<dbReference type="PANTHER" id="PTHR12992:SF11">
    <property type="entry name" value="MITOCHONDRIAL COENZYME A DIPHOSPHATASE NUDT8"/>
    <property type="match status" value="1"/>
</dbReference>
<dbReference type="InterPro" id="IPR015797">
    <property type="entry name" value="NUDIX_hydrolase-like_dom_sf"/>
</dbReference>
<dbReference type="RefSeq" id="WP_110376465.1">
    <property type="nucleotide sequence ID" value="NZ_JAHBRY010000001.1"/>
</dbReference>
<evidence type="ECO:0000256" key="3">
    <source>
        <dbReference type="ARBA" id="ARBA00022723"/>
    </source>
</evidence>
<dbReference type="InterPro" id="IPR000086">
    <property type="entry name" value="NUDIX_hydrolase_dom"/>
</dbReference>
<dbReference type="EMBL" id="QJJK01000009">
    <property type="protein sequence ID" value="PXW55674.1"/>
    <property type="molecule type" value="Genomic_DNA"/>
</dbReference>
<evidence type="ECO:0000256" key="5">
    <source>
        <dbReference type="ARBA" id="ARBA00022842"/>
    </source>
</evidence>
<comment type="cofactor">
    <cofactor evidence="2">
        <name>Mg(2+)</name>
        <dbReference type="ChEBI" id="CHEBI:18420"/>
    </cofactor>
</comment>
<evidence type="ECO:0000256" key="7">
    <source>
        <dbReference type="SAM" id="MobiDB-lite"/>
    </source>
</evidence>
<dbReference type="SUPFAM" id="SSF55811">
    <property type="entry name" value="Nudix"/>
    <property type="match status" value="1"/>
</dbReference>
<dbReference type="GO" id="GO:0046872">
    <property type="term" value="F:metal ion binding"/>
    <property type="evidence" value="ECO:0007669"/>
    <property type="project" value="UniProtKB-KW"/>
</dbReference>
<dbReference type="Pfam" id="PF00293">
    <property type="entry name" value="NUDIX"/>
    <property type="match status" value="1"/>
</dbReference>
<evidence type="ECO:0000256" key="1">
    <source>
        <dbReference type="ARBA" id="ARBA00001936"/>
    </source>
</evidence>
<dbReference type="InterPro" id="IPR045121">
    <property type="entry name" value="CoAse"/>
</dbReference>
<dbReference type="AlphaFoldDB" id="A0A2V3U047"/>
<name>A0A2V3U047_9HYPH</name>
<dbReference type="Gene3D" id="3.90.79.10">
    <property type="entry name" value="Nucleoside Triphosphate Pyrophosphohydrolase"/>
    <property type="match status" value="1"/>
</dbReference>
<evidence type="ECO:0000256" key="4">
    <source>
        <dbReference type="ARBA" id="ARBA00022801"/>
    </source>
</evidence>
<dbReference type="OrthoDB" id="9802805at2"/>
<keyword evidence="5" id="KW-0460">Magnesium</keyword>
<comment type="caution">
    <text evidence="9">The sequence shown here is derived from an EMBL/GenBank/DDBJ whole genome shotgun (WGS) entry which is preliminary data.</text>
</comment>
<sequence>MTEHFDRVTFRALARERLWPTPPSAHNAGRAGENLMGQPLPRERLSEPRPAAVLVPVVGRGPEVTVLLTQRSAHLRNHASQIAFPGGRVDATDPTPLATALRETEEEVGLARRYVEPLGYLDTLRTPSGFSIVPVVAWVEPGFDLVRNPDEVDDIFEVPFSFLMNAGNHQRMMREYPGGPREIYAMPYGERHIWGVTAKIIRNLYEKLYEGV</sequence>
<protein>
    <submittedName>
        <fullName evidence="9">8-oxo-dGTP pyrophosphatase MutT (NUDIX family)</fullName>
    </submittedName>
</protein>
<proteinExistence type="predicted"/>
<evidence type="ECO:0000256" key="2">
    <source>
        <dbReference type="ARBA" id="ARBA00001946"/>
    </source>
</evidence>
<keyword evidence="3" id="KW-0479">Metal-binding</keyword>
<accession>A0A2V3U047</accession>
<keyword evidence="6" id="KW-0464">Manganese</keyword>
<evidence type="ECO:0000259" key="8">
    <source>
        <dbReference type="PROSITE" id="PS51462"/>
    </source>
</evidence>
<dbReference type="GO" id="GO:0010945">
    <property type="term" value="F:coenzyme A diphosphatase activity"/>
    <property type="evidence" value="ECO:0007669"/>
    <property type="project" value="InterPro"/>
</dbReference>
<organism evidence="9 10">
    <name type="scientific">Chelatococcus asaccharovorans</name>
    <dbReference type="NCBI Taxonomy" id="28210"/>
    <lineage>
        <taxon>Bacteria</taxon>
        <taxon>Pseudomonadati</taxon>
        <taxon>Pseudomonadota</taxon>
        <taxon>Alphaproteobacteria</taxon>
        <taxon>Hyphomicrobiales</taxon>
        <taxon>Chelatococcaceae</taxon>
        <taxon>Chelatococcus</taxon>
    </lineage>
</organism>
<dbReference type="NCBIfam" id="NF007980">
    <property type="entry name" value="PRK10707.1"/>
    <property type="match status" value="1"/>
</dbReference>
<comment type="cofactor">
    <cofactor evidence="1">
        <name>Mn(2+)</name>
        <dbReference type="ChEBI" id="CHEBI:29035"/>
    </cofactor>
</comment>
<dbReference type="Proteomes" id="UP000248021">
    <property type="component" value="Unassembled WGS sequence"/>
</dbReference>
<gene>
    <name evidence="9" type="ORF">C7450_10982</name>
</gene>
<dbReference type="PANTHER" id="PTHR12992">
    <property type="entry name" value="NUDIX HYDROLASE"/>
    <property type="match status" value="1"/>
</dbReference>
<keyword evidence="10" id="KW-1185">Reference proteome</keyword>
<dbReference type="PROSITE" id="PS51462">
    <property type="entry name" value="NUDIX"/>
    <property type="match status" value="1"/>
</dbReference>
<evidence type="ECO:0000256" key="6">
    <source>
        <dbReference type="ARBA" id="ARBA00023211"/>
    </source>
</evidence>
<keyword evidence="4" id="KW-0378">Hydrolase</keyword>
<evidence type="ECO:0000313" key="10">
    <source>
        <dbReference type="Proteomes" id="UP000248021"/>
    </source>
</evidence>
<reference evidence="9 10" key="1">
    <citation type="submission" date="2018-05" db="EMBL/GenBank/DDBJ databases">
        <title>Genomic Encyclopedia of Type Strains, Phase IV (KMG-IV): sequencing the most valuable type-strain genomes for metagenomic binning, comparative biology and taxonomic classification.</title>
        <authorList>
            <person name="Goeker M."/>
        </authorList>
    </citation>
    <scope>NUCLEOTIDE SEQUENCE [LARGE SCALE GENOMIC DNA]</scope>
    <source>
        <strain evidence="9 10">DSM 6462</strain>
    </source>
</reference>
<feature type="region of interest" description="Disordered" evidence="7">
    <location>
        <begin position="19"/>
        <end position="43"/>
    </location>
</feature>
<feature type="domain" description="Nudix hydrolase" evidence="8">
    <location>
        <begin position="48"/>
        <end position="181"/>
    </location>
</feature>
<evidence type="ECO:0000313" key="9">
    <source>
        <dbReference type="EMBL" id="PXW55674.1"/>
    </source>
</evidence>